<comment type="caution">
    <text evidence="3">The sequence shown here is derived from an EMBL/GenBank/DDBJ whole genome shotgun (WGS) entry which is preliminary data.</text>
</comment>
<dbReference type="RefSeq" id="WP_406596922.1">
    <property type="nucleotide sequence ID" value="NZ_JBJHQF010000007.1"/>
</dbReference>
<keyword evidence="4" id="KW-1185">Reference proteome</keyword>
<feature type="domain" description="Dermonecrotic toxin N-terminal" evidence="2">
    <location>
        <begin position="252"/>
        <end position="537"/>
    </location>
</feature>
<proteinExistence type="predicted"/>
<name>A0ABW8QVX1_9PSED</name>
<organism evidence="3 4">
    <name type="scientific">Pseudomonas pergaminensis</name>
    <dbReference type="NCBI Taxonomy" id="2853159"/>
    <lineage>
        <taxon>Bacteria</taxon>
        <taxon>Pseudomonadati</taxon>
        <taxon>Pseudomonadota</taxon>
        <taxon>Gammaproteobacteria</taxon>
        <taxon>Pseudomonadales</taxon>
        <taxon>Pseudomonadaceae</taxon>
        <taxon>Pseudomonas</taxon>
    </lineage>
</organism>
<evidence type="ECO:0000259" key="2">
    <source>
        <dbReference type="Pfam" id="PF20178"/>
    </source>
</evidence>
<feature type="region of interest" description="Disordered" evidence="1">
    <location>
        <begin position="831"/>
        <end position="870"/>
    </location>
</feature>
<feature type="region of interest" description="Disordered" evidence="1">
    <location>
        <begin position="703"/>
        <end position="758"/>
    </location>
</feature>
<evidence type="ECO:0000256" key="1">
    <source>
        <dbReference type="SAM" id="MobiDB-lite"/>
    </source>
</evidence>
<dbReference type="Proteomes" id="UP001623008">
    <property type="component" value="Unassembled WGS sequence"/>
</dbReference>
<feature type="compositionally biased region" description="Low complexity" evidence="1">
    <location>
        <begin position="857"/>
        <end position="866"/>
    </location>
</feature>
<accession>A0ABW8QVX1</accession>
<dbReference type="Pfam" id="PF20178">
    <property type="entry name" value="ToxA_N"/>
    <property type="match status" value="1"/>
</dbReference>
<feature type="region of interest" description="Disordered" evidence="1">
    <location>
        <begin position="1"/>
        <end position="22"/>
    </location>
</feature>
<sequence>MSISPHYAASHLPQPPGDLSTRLKRATDTSATQAPKFEPNATTSPHEAELLTAYIDAVQRKVLHNDAGVIKVPPQSTLGKWLELYRDHIEHPVMQRWMSDQKINQATPVYVDPFKGTLSAEVGGEMKTFSLSDTSGWGQVSGPLLAAAKVIAPEDKGPLRVRFRDGFNQVSAKVVANFQGIPLPSRRSQASEQIKHLEHQKAFDPIPADDRLRKAGSRSTHALEAQKQNAARFYSTAPQALEFKRLAVDVADDLPNTRAEAKKWAEKLIFELTGKQVDADTIYLNRFKGANTPLSNDTATVTGWEHRNEEPFSSLRLPDALLKNFNEHDGIPGNLDLEAGLYLDGPGQGTKGGYGAHNQFPLAPSTLMHTSWKTNFQAQMTQKIDKFWVTHAESYETAIKGEFVYQARKQFKAYEAKSPAERALLAPEHKFTHEDYRLVMGAVSNLPVDENAPLSVEQLKAKAPVKGIVETHAFNIHGFTSNDMVRFSAPDGRQVLSMPGAEPVFLRFDSLEKLDQWVIEQTKNPRKREALLSHFPLIYRQDQEAGFAAKVGKALMPILWFTHVGDKTEGLNTYFDKMAKGELQSPGIKDGASKIEGDVFNTLATATKERMSSDADTVIKSNSEVIRDTWLNDITVAASLLVKLAPIAAPVAVVAFITSVTEMVLGEEKASSGDTEAERKDGASKAFDGLLNALFSVGAGARPEDPFAITPEEELTPLERPVQPERPQIDEPQPGPSRGGRTINEPAQPPLPRSPSLIPMARYAVPDGEALIEHATRDAQGVYRMTDNAGAWRQFIRCTDETGKSKIFEISGQYRSGNRWAKIIDPNNGRGIGVVTPGRDGEWTRAPGDGGGWWTRASSPSPSTKPTAPPQISDEFLELSGSKMKGAETLDKYFNLDESQPYSYGVNLNDEGEIIPQISWEAEENPATATLPPKADTAGFGANDYSGQFISDLNRSRLTIQKPDGSTLEIDVGADLRALQRTKKGALASEEEIKAIKQKNIEALERFMPDPALRARVSEVANQWIFGPIPEEFRTSRFKDEIYIRGGNQHYVVDYDPAKEITTVTGKTDFDLFRINENTRDIEPITDLHTKSSRSVTFRPSNEINSDGYVMDKSAPIRVEITPKPGG</sequence>
<evidence type="ECO:0000313" key="3">
    <source>
        <dbReference type="EMBL" id="MFK9003772.1"/>
    </source>
</evidence>
<evidence type="ECO:0000313" key="4">
    <source>
        <dbReference type="Proteomes" id="UP001623008"/>
    </source>
</evidence>
<reference evidence="3 4" key="1">
    <citation type="submission" date="2024-11" db="EMBL/GenBank/DDBJ databases">
        <authorList>
            <person name="Lucas J.A."/>
        </authorList>
    </citation>
    <scope>NUCLEOTIDE SEQUENCE [LARGE SCALE GENOMIC DNA]</scope>
    <source>
        <strain evidence="3 4">Z 7.15</strain>
    </source>
</reference>
<protein>
    <submittedName>
        <fullName evidence="3">Dermonecrotic toxin domain-containing protein</fullName>
    </submittedName>
</protein>
<dbReference type="InterPro" id="IPR046673">
    <property type="entry name" value="ToxA_N"/>
</dbReference>
<gene>
    <name evidence="3" type="ORF">ACJEBJ_06510</name>
</gene>
<dbReference type="EMBL" id="JBJHQF010000007">
    <property type="protein sequence ID" value="MFK9003772.1"/>
    <property type="molecule type" value="Genomic_DNA"/>
</dbReference>